<gene>
    <name evidence="4" type="ORF">DFR64_2764</name>
</gene>
<evidence type="ECO:0000256" key="1">
    <source>
        <dbReference type="ARBA" id="ARBA00001933"/>
    </source>
</evidence>
<dbReference type="GO" id="GO:0008483">
    <property type="term" value="F:transaminase activity"/>
    <property type="evidence" value="ECO:0007669"/>
    <property type="project" value="InterPro"/>
</dbReference>
<keyword evidence="2 3" id="KW-0663">Pyridoxal phosphate</keyword>
<dbReference type="EMBL" id="QUMS01000005">
    <property type="protein sequence ID" value="REG05364.1"/>
    <property type="molecule type" value="Genomic_DNA"/>
</dbReference>
<dbReference type="GO" id="GO:0030170">
    <property type="term" value="F:pyridoxal phosphate binding"/>
    <property type="evidence" value="ECO:0007669"/>
    <property type="project" value="InterPro"/>
</dbReference>
<comment type="caution">
    <text evidence="4">The sequence shown here is derived from an EMBL/GenBank/DDBJ whole genome shotgun (WGS) entry which is preliminary data.</text>
</comment>
<dbReference type="InterPro" id="IPR015424">
    <property type="entry name" value="PyrdxlP-dep_Trfase"/>
</dbReference>
<dbReference type="PANTHER" id="PTHR43713">
    <property type="entry name" value="GLUTAMATE-1-SEMIALDEHYDE 2,1-AMINOMUTASE"/>
    <property type="match status" value="1"/>
</dbReference>
<reference evidence="4 5" key="1">
    <citation type="submission" date="2018-08" db="EMBL/GenBank/DDBJ databases">
        <title>Genomic Encyclopedia of Type Strains, Phase IV (KMG-IV): sequencing the most valuable type-strain genomes for metagenomic binning, comparative biology and taxonomic classification.</title>
        <authorList>
            <person name="Goeker M."/>
        </authorList>
    </citation>
    <scope>NUCLEOTIDE SEQUENCE [LARGE SCALE GENOMIC DNA]</scope>
    <source>
        <strain evidence="4 5">DSM 23923</strain>
    </source>
</reference>
<dbReference type="InterPro" id="IPR015421">
    <property type="entry name" value="PyrdxlP-dep_Trfase_major"/>
</dbReference>
<dbReference type="PANTHER" id="PTHR43713:SF3">
    <property type="entry name" value="GLUTAMATE-1-SEMIALDEHYDE 2,1-AMINOMUTASE 1, CHLOROPLASTIC-RELATED"/>
    <property type="match status" value="1"/>
</dbReference>
<dbReference type="Proteomes" id="UP000256388">
    <property type="component" value="Unassembled WGS sequence"/>
</dbReference>
<dbReference type="InterPro" id="IPR015422">
    <property type="entry name" value="PyrdxlP-dep_Trfase_small"/>
</dbReference>
<keyword evidence="5" id="KW-1185">Reference proteome</keyword>
<dbReference type="AlphaFoldDB" id="A0A347ZWE0"/>
<protein>
    <submittedName>
        <fullName evidence="4">Glutamate-1-semialdehyde 2,1-aminomutase</fullName>
    </submittedName>
</protein>
<comment type="similarity">
    <text evidence="3">Belongs to the class-III pyridoxal-phosphate-dependent aminotransferase family.</text>
</comment>
<dbReference type="InterPro" id="IPR005814">
    <property type="entry name" value="Aminotrans_3"/>
</dbReference>
<name>A0A347ZWE0_9CHLR</name>
<proteinExistence type="inferred from homology"/>
<sequence>MDYQEIIDRKLAIVNSPIKRIPAEVLDKVTNQFHKQNPKSYEYSNQMKTVVPGGLQHNLGSTDPFALVFKKAKSDKIYDIDGNEYVDYLMDGGPIILGHHFEPLDSEVVKVISESGPAVGLTHENELRFAKEIVNNIPGVEMVRFLASGTEADMLAIRIARVYTGKEIIIKIGGNYHGWSDQLLISTNFPGTGASEATGIPSGCYENTIEVNQNDFNGLVQAFEQHKGKIAAVLAEPTGGHAGTFIAHPDWNQTMRDLCDQNGAVLIFDEVVAGFRLSLGGGQAYYGVTPDLTVMGKIISHGYAAAGAVGGKKEVMQYCHPSSVNGNKAFTGGTLSANPVMVTAGFFAMKYIKEYQAIEKAAAYADKLTKALNDLFSTRKDLPFFVYNIQSIMHLETSCYNGISLIDNPASRVAEVTERYLVLKSYDLALMAQGILPLGDRFYCCMQHNDESLQKTLNAWEYVLSLIPVN</sequence>
<organism evidence="4 5">
    <name type="scientific">Pelolinea submarina</name>
    <dbReference type="NCBI Taxonomy" id="913107"/>
    <lineage>
        <taxon>Bacteria</taxon>
        <taxon>Bacillati</taxon>
        <taxon>Chloroflexota</taxon>
        <taxon>Anaerolineae</taxon>
        <taxon>Anaerolineales</taxon>
        <taxon>Anaerolineaceae</taxon>
        <taxon>Pelolinea</taxon>
    </lineage>
</organism>
<dbReference type="Gene3D" id="3.40.640.10">
    <property type="entry name" value="Type I PLP-dependent aspartate aminotransferase-like (Major domain)"/>
    <property type="match status" value="1"/>
</dbReference>
<dbReference type="Gene3D" id="3.90.1150.10">
    <property type="entry name" value="Aspartate Aminotransferase, domain 1"/>
    <property type="match status" value="1"/>
</dbReference>
<evidence type="ECO:0000256" key="3">
    <source>
        <dbReference type="RuleBase" id="RU003560"/>
    </source>
</evidence>
<evidence type="ECO:0000256" key="2">
    <source>
        <dbReference type="ARBA" id="ARBA00022898"/>
    </source>
</evidence>
<dbReference type="SUPFAM" id="SSF53383">
    <property type="entry name" value="PLP-dependent transferases"/>
    <property type="match status" value="1"/>
</dbReference>
<dbReference type="Pfam" id="PF00202">
    <property type="entry name" value="Aminotran_3"/>
    <property type="match status" value="1"/>
</dbReference>
<evidence type="ECO:0000313" key="5">
    <source>
        <dbReference type="Proteomes" id="UP000256388"/>
    </source>
</evidence>
<dbReference type="RefSeq" id="WP_116226033.1">
    <property type="nucleotide sequence ID" value="NZ_AP018437.1"/>
</dbReference>
<dbReference type="OrthoDB" id="9807885at2"/>
<evidence type="ECO:0000313" key="4">
    <source>
        <dbReference type="EMBL" id="REG05364.1"/>
    </source>
</evidence>
<comment type="cofactor">
    <cofactor evidence="1">
        <name>pyridoxal 5'-phosphate</name>
        <dbReference type="ChEBI" id="CHEBI:597326"/>
    </cofactor>
</comment>
<accession>A0A347ZWE0</accession>